<gene>
    <name evidence="14" type="ORF">VF08_20445</name>
</gene>
<dbReference type="GO" id="GO:0005524">
    <property type="term" value="F:ATP binding"/>
    <property type="evidence" value="ECO:0007669"/>
    <property type="project" value="UniProtKB-UniRule"/>
</dbReference>
<reference evidence="14 15" key="1">
    <citation type="submission" date="2015-02" db="EMBL/GenBank/DDBJ databases">
        <title>Nostoc linckia genome annotation.</title>
        <authorList>
            <person name="Zhou Z."/>
        </authorList>
    </citation>
    <scope>NUCLEOTIDE SEQUENCE [LARGE SCALE GENOMIC DNA]</scope>
    <source>
        <strain evidence="15">z8</strain>
    </source>
</reference>
<protein>
    <recommendedName>
        <fullName evidence="11 12">Replicative DNA helicase</fullName>
        <ecNumber evidence="11 12">5.6.2.3</ecNumber>
    </recommendedName>
</protein>
<dbReference type="CDD" id="cd00984">
    <property type="entry name" value="DnaB_C"/>
    <property type="match status" value="1"/>
</dbReference>
<name>A0A9Q5ZAC6_NOSLI</name>
<dbReference type="SUPFAM" id="SSF52540">
    <property type="entry name" value="P-loop containing nucleoside triphosphate hydrolases"/>
    <property type="match status" value="1"/>
</dbReference>
<evidence type="ECO:0000256" key="1">
    <source>
        <dbReference type="ARBA" id="ARBA00008428"/>
    </source>
</evidence>
<sequence length="467" mass="51091">MTEELDFSATGDRLPPQNIEAEEAILGGILLDPEAFLRVSDKLVADAFYISTHKDIYQAAAALAAKGKPTDLLAVTNWLSDNDLLTRIGGRNKLASLVDRTVSAVNIDALAGLVMDKYRRRQLIKAGNEIVHLGYETQAELPEVLQRAESKVMDVTGDAFGETEPTALDEIMIDAYSRIEERSQATEDSSKRGFPTGFYDLDTLLNGGFKRGKLITIAARPSCGKSSFLGNVAMNMAHSGYPSVIFSMEMDKEEWGDRFLAQDAGIESSFLQSGKVSGNQWESLSRSVGRLAELPIFIDDDPYLTVTAVRAKVKRLIAKHGQLGMVGIDYLGLIDGIDTSSSNLAFSIGKVTRALKQLARECSVPIALLCQLNRAVEGRTNKRPTLADLRDSGRIEEDSDIVITLYRDELYDQQSVDRGVAEVSIVKHRGGATGTVRLLFDGQFTLFKNLARGRNDSPPSPPTLRVV</sequence>
<dbReference type="GO" id="GO:0005829">
    <property type="term" value="C:cytosol"/>
    <property type="evidence" value="ECO:0007669"/>
    <property type="project" value="TreeGrafter"/>
</dbReference>
<dbReference type="GO" id="GO:0043139">
    <property type="term" value="F:5'-3' DNA helicase activity"/>
    <property type="evidence" value="ECO:0007669"/>
    <property type="project" value="UniProtKB-EC"/>
</dbReference>
<keyword evidence="5 12" id="KW-0378">Hydrolase</keyword>
<dbReference type="Gene3D" id="3.40.50.300">
    <property type="entry name" value="P-loop containing nucleotide triphosphate hydrolases"/>
    <property type="match status" value="1"/>
</dbReference>
<dbReference type="Gene3D" id="1.10.860.10">
    <property type="entry name" value="DNAb Helicase, Chain A"/>
    <property type="match status" value="1"/>
</dbReference>
<dbReference type="Pfam" id="PF00772">
    <property type="entry name" value="DnaB"/>
    <property type="match status" value="1"/>
</dbReference>
<dbReference type="InterPro" id="IPR007694">
    <property type="entry name" value="DNA_helicase_DnaB-like_C"/>
</dbReference>
<evidence type="ECO:0000256" key="6">
    <source>
        <dbReference type="ARBA" id="ARBA00022806"/>
    </source>
</evidence>
<dbReference type="GO" id="GO:1990077">
    <property type="term" value="C:primosome complex"/>
    <property type="evidence" value="ECO:0007669"/>
    <property type="project" value="UniProtKB-UniRule"/>
</dbReference>
<dbReference type="GeneID" id="57097845"/>
<dbReference type="AlphaFoldDB" id="A0A9Q5ZAC6"/>
<dbReference type="Proteomes" id="UP000222310">
    <property type="component" value="Unassembled WGS sequence"/>
</dbReference>
<dbReference type="InterPro" id="IPR007692">
    <property type="entry name" value="DNA_helicase_DnaB"/>
</dbReference>
<dbReference type="InterPro" id="IPR007693">
    <property type="entry name" value="DNA_helicase_DnaB-like_N"/>
</dbReference>
<organism evidence="14 15">
    <name type="scientific">Nostoc linckia z8</name>
    <dbReference type="NCBI Taxonomy" id="1628746"/>
    <lineage>
        <taxon>Bacteria</taxon>
        <taxon>Bacillati</taxon>
        <taxon>Cyanobacteriota</taxon>
        <taxon>Cyanophyceae</taxon>
        <taxon>Nostocales</taxon>
        <taxon>Nostocaceae</taxon>
        <taxon>Nostoc</taxon>
    </lineage>
</organism>
<dbReference type="PANTHER" id="PTHR30153:SF2">
    <property type="entry name" value="REPLICATIVE DNA HELICASE"/>
    <property type="match status" value="1"/>
</dbReference>
<evidence type="ECO:0000256" key="4">
    <source>
        <dbReference type="ARBA" id="ARBA00022741"/>
    </source>
</evidence>
<evidence type="ECO:0000256" key="3">
    <source>
        <dbReference type="ARBA" id="ARBA00022705"/>
    </source>
</evidence>
<evidence type="ECO:0000256" key="2">
    <source>
        <dbReference type="ARBA" id="ARBA00022515"/>
    </source>
</evidence>
<evidence type="ECO:0000256" key="12">
    <source>
        <dbReference type="RuleBase" id="RU362085"/>
    </source>
</evidence>
<comment type="catalytic activity">
    <reaction evidence="10 12">
        <text>ATP + H2O = ADP + phosphate + H(+)</text>
        <dbReference type="Rhea" id="RHEA:13065"/>
        <dbReference type="ChEBI" id="CHEBI:15377"/>
        <dbReference type="ChEBI" id="CHEBI:15378"/>
        <dbReference type="ChEBI" id="CHEBI:30616"/>
        <dbReference type="ChEBI" id="CHEBI:43474"/>
        <dbReference type="ChEBI" id="CHEBI:456216"/>
        <dbReference type="EC" id="5.6.2.3"/>
    </reaction>
</comment>
<dbReference type="PANTHER" id="PTHR30153">
    <property type="entry name" value="REPLICATIVE DNA HELICASE DNAB"/>
    <property type="match status" value="1"/>
</dbReference>
<evidence type="ECO:0000256" key="7">
    <source>
        <dbReference type="ARBA" id="ARBA00022840"/>
    </source>
</evidence>
<keyword evidence="6 12" id="KW-0347">Helicase</keyword>
<evidence type="ECO:0000313" key="14">
    <source>
        <dbReference type="EMBL" id="PHK01971.1"/>
    </source>
</evidence>
<comment type="function">
    <text evidence="12">The main replicative DNA helicase, it participates in initiation and elongation during chromosome replication. Travels ahead of the DNA replisome, separating dsDNA into templates for DNA synthesis. A processive ATP-dependent 5'-3' DNA helicase it has DNA-dependent ATPase activity.</text>
</comment>
<feature type="domain" description="SF4 helicase" evidence="13">
    <location>
        <begin position="187"/>
        <end position="454"/>
    </location>
</feature>
<dbReference type="Pfam" id="PF03796">
    <property type="entry name" value="DnaB_C"/>
    <property type="match status" value="1"/>
</dbReference>
<accession>A0A9Q5ZAC6</accession>
<dbReference type="GO" id="GO:0006269">
    <property type="term" value="P:DNA replication, synthesis of primer"/>
    <property type="evidence" value="ECO:0007669"/>
    <property type="project" value="UniProtKB-UniRule"/>
</dbReference>
<evidence type="ECO:0000256" key="9">
    <source>
        <dbReference type="ARBA" id="ARBA00023235"/>
    </source>
</evidence>
<keyword evidence="3 12" id="KW-0235">DNA replication</keyword>
<evidence type="ECO:0000256" key="11">
    <source>
        <dbReference type="NCBIfam" id="TIGR00665"/>
    </source>
</evidence>
<evidence type="ECO:0000259" key="13">
    <source>
        <dbReference type="PROSITE" id="PS51199"/>
    </source>
</evidence>
<keyword evidence="7 12" id="KW-0067">ATP-binding</keyword>
<dbReference type="InterPro" id="IPR027417">
    <property type="entry name" value="P-loop_NTPase"/>
</dbReference>
<keyword evidence="9" id="KW-0413">Isomerase</keyword>
<comment type="caution">
    <text evidence="14">The sequence shown here is derived from an EMBL/GenBank/DDBJ whole genome shotgun (WGS) entry which is preliminary data.</text>
</comment>
<comment type="similarity">
    <text evidence="1 12">Belongs to the helicase family. DnaB subfamily.</text>
</comment>
<dbReference type="RefSeq" id="WP_099070347.1">
    <property type="nucleotide sequence ID" value="NZ_LAHD01000062.1"/>
</dbReference>
<proteinExistence type="inferred from homology"/>
<dbReference type="InterPro" id="IPR016136">
    <property type="entry name" value="DNA_helicase_N/primase_C"/>
</dbReference>
<dbReference type="GO" id="GO:0003677">
    <property type="term" value="F:DNA binding"/>
    <property type="evidence" value="ECO:0007669"/>
    <property type="project" value="UniProtKB-UniRule"/>
</dbReference>
<evidence type="ECO:0000256" key="8">
    <source>
        <dbReference type="ARBA" id="ARBA00023125"/>
    </source>
</evidence>
<dbReference type="InterPro" id="IPR036185">
    <property type="entry name" value="DNA_heli_DnaB-like_N_sf"/>
</dbReference>
<keyword evidence="2 12" id="KW-0639">Primosome</keyword>
<dbReference type="EC" id="5.6.2.3" evidence="11 12"/>
<keyword evidence="8 12" id="KW-0238">DNA-binding</keyword>
<keyword evidence="4 12" id="KW-0547">Nucleotide-binding</keyword>
<evidence type="ECO:0000256" key="10">
    <source>
        <dbReference type="ARBA" id="ARBA00048954"/>
    </source>
</evidence>
<dbReference type="NCBIfam" id="TIGR00665">
    <property type="entry name" value="DnaB"/>
    <property type="match status" value="1"/>
</dbReference>
<dbReference type="EMBL" id="LAHD01000062">
    <property type="protein sequence ID" value="PHK01971.1"/>
    <property type="molecule type" value="Genomic_DNA"/>
</dbReference>
<dbReference type="SUPFAM" id="SSF48024">
    <property type="entry name" value="N-terminal domain of DnaB helicase"/>
    <property type="match status" value="1"/>
</dbReference>
<evidence type="ECO:0000313" key="15">
    <source>
        <dbReference type="Proteomes" id="UP000222310"/>
    </source>
</evidence>
<dbReference type="GO" id="GO:0016787">
    <property type="term" value="F:hydrolase activity"/>
    <property type="evidence" value="ECO:0007669"/>
    <property type="project" value="UniProtKB-KW"/>
</dbReference>
<evidence type="ECO:0000256" key="5">
    <source>
        <dbReference type="ARBA" id="ARBA00022801"/>
    </source>
</evidence>
<dbReference type="PROSITE" id="PS51199">
    <property type="entry name" value="SF4_HELICASE"/>
    <property type="match status" value="1"/>
</dbReference>